<feature type="chain" id="PRO_5042052140" description="Protein kinase domain-containing protein" evidence="8">
    <location>
        <begin position="28"/>
        <end position="564"/>
    </location>
</feature>
<dbReference type="Pfam" id="PF07714">
    <property type="entry name" value="PK_Tyr_Ser-Thr"/>
    <property type="match status" value="1"/>
</dbReference>
<dbReference type="InterPro" id="IPR050122">
    <property type="entry name" value="RTK"/>
</dbReference>
<keyword evidence="3" id="KW-0418">Kinase</keyword>
<protein>
    <recommendedName>
        <fullName evidence="9">Protein kinase domain-containing protein</fullName>
    </recommendedName>
</protein>
<dbReference type="PROSITE" id="PS50011">
    <property type="entry name" value="PROTEIN_KINASE_DOM"/>
    <property type="match status" value="1"/>
</dbReference>
<keyword evidence="7" id="KW-0812">Transmembrane</keyword>
<organism evidence="10 11">
    <name type="scientific">Mesorhabditis belari</name>
    <dbReference type="NCBI Taxonomy" id="2138241"/>
    <lineage>
        <taxon>Eukaryota</taxon>
        <taxon>Metazoa</taxon>
        <taxon>Ecdysozoa</taxon>
        <taxon>Nematoda</taxon>
        <taxon>Chromadorea</taxon>
        <taxon>Rhabditida</taxon>
        <taxon>Rhabditina</taxon>
        <taxon>Rhabditomorpha</taxon>
        <taxon>Rhabditoidea</taxon>
        <taxon>Rhabditidae</taxon>
        <taxon>Mesorhabditinae</taxon>
        <taxon>Mesorhabditis</taxon>
    </lineage>
</organism>
<evidence type="ECO:0000256" key="2">
    <source>
        <dbReference type="ARBA" id="ARBA00022741"/>
    </source>
</evidence>
<feature type="domain" description="Protein kinase" evidence="9">
    <location>
        <begin position="142"/>
        <end position="439"/>
    </location>
</feature>
<dbReference type="CDD" id="cd00192">
    <property type="entry name" value="PTKc"/>
    <property type="match status" value="1"/>
</dbReference>
<dbReference type="GO" id="GO:0005886">
    <property type="term" value="C:plasma membrane"/>
    <property type="evidence" value="ECO:0007669"/>
    <property type="project" value="TreeGrafter"/>
</dbReference>
<dbReference type="SMART" id="SM00219">
    <property type="entry name" value="TyrKc"/>
    <property type="match status" value="1"/>
</dbReference>
<evidence type="ECO:0000256" key="4">
    <source>
        <dbReference type="ARBA" id="ARBA00022840"/>
    </source>
</evidence>
<evidence type="ECO:0000256" key="6">
    <source>
        <dbReference type="SAM" id="MobiDB-lite"/>
    </source>
</evidence>
<sequence length="564" mass="64193">MRYKVFEGRQVIGLLAILFCFTNLVYSQSDTNTTTTINTTTTPGDNNPALKLIIIIVIPTLAITVICIVCVVIGVRKTRNSGRKWWKIYGNGRQPTASQLENADPQAKLEFSIQQMNHYMDIKAMADQFKNDKWEIKGKDLLVHDDCLGNGAFACVFRGTLKGKIPLFKVYASLQLVLEHTTGETSEVAVKKLPAHANHEGRVDFFHEMSFMKRLGYHPHVISMLGCVSNPIDPLIVVEYCKHGDLLRFLRKNKGSILKDETPKESKENDYPDYEVPMKIKDLVSIAWQVCDGLCYLSSHKFIHRDVAARNILLTKGMCAKISDFGLCRYADSSLYTAKGGRLPIKWMAPESLKFYEYTEKTEVWSYGIMLHEMFSLGEAPYPSVQPMEMIQYLEEGNRMRQPVKCPNEMYILMKGAWEFKGEDRPTFDELRAKISMLLNLGDEQYGYLSLPTSSGPTSPSGVTQLTFQDDQCALTDEMLGRQPKGPTDGPEEEGERKLSENPQFDMAKLVEMKMAWKKKKKAINEKLQIHVEIDEANDKAIISRELLDKMRYGESYGIRFCAW</sequence>
<evidence type="ECO:0000256" key="8">
    <source>
        <dbReference type="SAM" id="SignalP"/>
    </source>
</evidence>
<dbReference type="InterPro" id="IPR008266">
    <property type="entry name" value="Tyr_kinase_AS"/>
</dbReference>
<evidence type="ECO:0000256" key="1">
    <source>
        <dbReference type="ARBA" id="ARBA00022679"/>
    </source>
</evidence>
<dbReference type="GO" id="GO:0043235">
    <property type="term" value="C:receptor complex"/>
    <property type="evidence" value="ECO:0007669"/>
    <property type="project" value="TreeGrafter"/>
</dbReference>
<evidence type="ECO:0000259" key="9">
    <source>
        <dbReference type="PROSITE" id="PS50011"/>
    </source>
</evidence>
<dbReference type="WBParaSite" id="MBELARI_LOCUS16963">
    <property type="protein sequence ID" value="MBELARI_LOCUS16963"/>
    <property type="gene ID" value="MBELARI_LOCUS16963"/>
</dbReference>
<evidence type="ECO:0000256" key="7">
    <source>
        <dbReference type="SAM" id="Phobius"/>
    </source>
</evidence>
<keyword evidence="10" id="KW-1185">Reference proteome</keyword>
<dbReference type="Gene3D" id="1.10.510.10">
    <property type="entry name" value="Transferase(Phosphotransferase) domain 1"/>
    <property type="match status" value="1"/>
</dbReference>
<dbReference type="SUPFAM" id="SSF56112">
    <property type="entry name" value="Protein kinase-like (PK-like)"/>
    <property type="match status" value="1"/>
</dbReference>
<dbReference type="GO" id="GO:0004714">
    <property type="term" value="F:transmembrane receptor protein tyrosine kinase activity"/>
    <property type="evidence" value="ECO:0007669"/>
    <property type="project" value="TreeGrafter"/>
</dbReference>
<feature type="region of interest" description="Disordered" evidence="6">
    <location>
        <begin position="479"/>
        <end position="501"/>
    </location>
</feature>
<evidence type="ECO:0000313" key="10">
    <source>
        <dbReference type="Proteomes" id="UP000887575"/>
    </source>
</evidence>
<dbReference type="Proteomes" id="UP000887575">
    <property type="component" value="Unassembled WGS sequence"/>
</dbReference>
<keyword evidence="7" id="KW-1133">Transmembrane helix</keyword>
<name>A0AAF3J580_9BILA</name>
<dbReference type="PANTHER" id="PTHR24416">
    <property type="entry name" value="TYROSINE-PROTEIN KINASE RECEPTOR"/>
    <property type="match status" value="1"/>
</dbReference>
<proteinExistence type="predicted"/>
<keyword evidence="2" id="KW-0547">Nucleotide-binding</keyword>
<accession>A0AAF3J580</accession>
<dbReference type="AlphaFoldDB" id="A0AAF3J580"/>
<keyword evidence="7" id="KW-0472">Membrane</keyword>
<feature type="signal peptide" evidence="8">
    <location>
        <begin position="1"/>
        <end position="27"/>
    </location>
</feature>
<dbReference type="InterPro" id="IPR001245">
    <property type="entry name" value="Ser-Thr/Tyr_kinase_cat_dom"/>
</dbReference>
<dbReference type="GO" id="GO:0005524">
    <property type="term" value="F:ATP binding"/>
    <property type="evidence" value="ECO:0007669"/>
    <property type="project" value="UniProtKB-KW"/>
</dbReference>
<keyword evidence="4" id="KW-0067">ATP-binding</keyword>
<dbReference type="PRINTS" id="PR00109">
    <property type="entry name" value="TYRKINASE"/>
</dbReference>
<dbReference type="Gene3D" id="3.30.200.20">
    <property type="entry name" value="Phosphorylase Kinase, domain 1"/>
    <property type="match status" value="1"/>
</dbReference>
<reference evidence="11" key="1">
    <citation type="submission" date="2024-02" db="UniProtKB">
        <authorList>
            <consortium name="WormBaseParasite"/>
        </authorList>
    </citation>
    <scope>IDENTIFICATION</scope>
</reference>
<keyword evidence="8" id="KW-0732">Signal</keyword>
<dbReference type="PANTHER" id="PTHR24416:SF624">
    <property type="entry name" value="TYROSINE-PROTEIN KINASE F09A5.2-RELATED"/>
    <property type="match status" value="1"/>
</dbReference>
<feature type="transmembrane region" description="Helical" evidence="7">
    <location>
        <begin position="51"/>
        <end position="75"/>
    </location>
</feature>
<dbReference type="GO" id="GO:0007169">
    <property type="term" value="P:cell surface receptor protein tyrosine kinase signaling pathway"/>
    <property type="evidence" value="ECO:0007669"/>
    <property type="project" value="TreeGrafter"/>
</dbReference>
<evidence type="ECO:0000313" key="11">
    <source>
        <dbReference type="WBParaSite" id="MBELARI_LOCUS16963"/>
    </source>
</evidence>
<dbReference type="InterPro" id="IPR011009">
    <property type="entry name" value="Kinase-like_dom_sf"/>
</dbReference>
<evidence type="ECO:0000256" key="5">
    <source>
        <dbReference type="ARBA" id="ARBA00023137"/>
    </source>
</evidence>
<evidence type="ECO:0000256" key="3">
    <source>
        <dbReference type="ARBA" id="ARBA00022777"/>
    </source>
</evidence>
<dbReference type="PROSITE" id="PS00109">
    <property type="entry name" value="PROTEIN_KINASE_TYR"/>
    <property type="match status" value="1"/>
</dbReference>
<dbReference type="InterPro" id="IPR000719">
    <property type="entry name" value="Prot_kinase_dom"/>
</dbReference>
<keyword evidence="1" id="KW-0808">Transferase</keyword>
<dbReference type="InterPro" id="IPR020635">
    <property type="entry name" value="Tyr_kinase_cat_dom"/>
</dbReference>
<dbReference type="FunFam" id="1.10.510.10:FF:000554">
    <property type="entry name" value="Predicted protein"/>
    <property type="match status" value="1"/>
</dbReference>
<keyword evidence="5" id="KW-0829">Tyrosine-protein kinase</keyword>